<feature type="transmembrane region" description="Helical" evidence="9">
    <location>
        <begin position="211"/>
        <end position="232"/>
    </location>
</feature>
<evidence type="ECO:0000256" key="1">
    <source>
        <dbReference type="ARBA" id="ARBA00004479"/>
    </source>
</evidence>
<sequence>METFNWKKTNCHIILALASVICAIVLRGVKCQENTIAHAHTDDKLKMNVRGDGIPPTPEAAKLQEVNDFPIPTYSSYLDKNRADHKTIATPTISQPKRTSNAVFNLTKTSAVVCVAEAAVRDKEAVKLKLSTVSSCEENKAKIQSILEHLCVDGSKLEIYQKDHTKEMILSGECVEADVKGMTEKFDNDNIKDKVGILEAEPVIVNDSQTVFISILITGLLLAVLLIAAYILKTRHTEAKGACLAEEMFQVDEQNQGNTLLSVVPLPPQEPVDKHTSNGDSLDSPPTNGHSTTQTPVADSEM</sequence>
<dbReference type="PANTHER" id="PTHR16677:SF2">
    <property type="entry name" value="SI:CH211-286O17.1"/>
    <property type="match status" value="1"/>
</dbReference>
<name>A0AAD5B4E2_SILAS</name>
<dbReference type="GO" id="GO:0005886">
    <property type="term" value="C:plasma membrane"/>
    <property type="evidence" value="ECO:0007669"/>
    <property type="project" value="UniProtKB-ARBA"/>
</dbReference>
<comment type="subcellular location">
    <subcellularLocation>
        <location evidence="1">Membrane</location>
        <topology evidence="1">Single-pass type I membrane protein</topology>
    </subcellularLocation>
</comment>
<keyword evidence="2 9" id="KW-0812">Transmembrane</keyword>
<evidence type="ECO:0000256" key="3">
    <source>
        <dbReference type="ARBA" id="ARBA00022729"/>
    </source>
</evidence>
<evidence type="ECO:0000256" key="4">
    <source>
        <dbReference type="ARBA" id="ARBA00022889"/>
    </source>
</evidence>
<protein>
    <submittedName>
        <fullName evidence="10">Uncharacterized protein</fullName>
    </submittedName>
</protein>
<evidence type="ECO:0000256" key="8">
    <source>
        <dbReference type="SAM" id="MobiDB-lite"/>
    </source>
</evidence>
<dbReference type="AlphaFoldDB" id="A0AAD5B4E2"/>
<dbReference type="EMBL" id="MU545793">
    <property type="protein sequence ID" value="KAI5628504.1"/>
    <property type="molecule type" value="Genomic_DNA"/>
</dbReference>
<keyword evidence="3" id="KW-0732">Signal</keyword>
<dbReference type="PANTHER" id="PTHR16677">
    <property type="entry name" value="HEMATOPOIETIC PROGENITOR CELL ANTIGEN CD34"/>
    <property type="match status" value="1"/>
</dbReference>
<dbReference type="InterPro" id="IPR008083">
    <property type="entry name" value="CD34"/>
</dbReference>
<keyword evidence="5 9" id="KW-1133">Transmembrane helix</keyword>
<gene>
    <name evidence="10" type="ORF">C0J50_2994</name>
</gene>
<dbReference type="GO" id="GO:0007155">
    <property type="term" value="P:cell adhesion"/>
    <property type="evidence" value="ECO:0007669"/>
    <property type="project" value="UniProtKB-KW"/>
</dbReference>
<dbReference type="Proteomes" id="UP001205998">
    <property type="component" value="Unassembled WGS sequence"/>
</dbReference>
<keyword evidence="6 9" id="KW-0472">Membrane</keyword>
<evidence type="ECO:0000256" key="6">
    <source>
        <dbReference type="ARBA" id="ARBA00023136"/>
    </source>
</evidence>
<reference evidence="10" key="1">
    <citation type="submission" date="2018-07" db="EMBL/GenBank/DDBJ databases">
        <title>Comparative genomics of catfishes provides insights into carnivory and benthic adaptation.</title>
        <authorList>
            <person name="Zhang Y."/>
            <person name="Wang D."/>
            <person name="Peng Z."/>
            <person name="Zheng S."/>
            <person name="Shao F."/>
            <person name="Tao W."/>
        </authorList>
    </citation>
    <scope>NUCLEOTIDE SEQUENCE</scope>
    <source>
        <strain evidence="10">Chongqing</strain>
    </source>
</reference>
<feature type="compositionally biased region" description="Polar residues" evidence="8">
    <location>
        <begin position="278"/>
        <end position="302"/>
    </location>
</feature>
<evidence type="ECO:0000256" key="9">
    <source>
        <dbReference type="SAM" id="Phobius"/>
    </source>
</evidence>
<keyword evidence="11" id="KW-1185">Reference proteome</keyword>
<evidence type="ECO:0000256" key="7">
    <source>
        <dbReference type="ARBA" id="ARBA00023180"/>
    </source>
</evidence>
<evidence type="ECO:0000256" key="5">
    <source>
        <dbReference type="ARBA" id="ARBA00022989"/>
    </source>
</evidence>
<feature type="region of interest" description="Disordered" evidence="8">
    <location>
        <begin position="261"/>
        <end position="302"/>
    </location>
</feature>
<accession>A0AAD5B4E2</accession>
<proteinExistence type="predicted"/>
<dbReference type="Pfam" id="PF06365">
    <property type="entry name" value="CD34_antigen"/>
    <property type="match status" value="1"/>
</dbReference>
<organism evidence="10 11">
    <name type="scientific">Silurus asotus</name>
    <name type="common">Amur catfish</name>
    <name type="synonym">Parasilurus asotus</name>
    <dbReference type="NCBI Taxonomy" id="30991"/>
    <lineage>
        <taxon>Eukaryota</taxon>
        <taxon>Metazoa</taxon>
        <taxon>Chordata</taxon>
        <taxon>Craniata</taxon>
        <taxon>Vertebrata</taxon>
        <taxon>Euteleostomi</taxon>
        <taxon>Actinopterygii</taxon>
        <taxon>Neopterygii</taxon>
        <taxon>Teleostei</taxon>
        <taxon>Ostariophysi</taxon>
        <taxon>Siluriformes</taxon>
        <taxon>Siluridae</taxon>
        <taxon>Silurus</taxon>
    </lineage>
</organism>
<evidence type="ECO:0000256" key="2">
    <source>
        <dbReference type="ARBA" id="ARBA00022692"/>
    </source>
</evidence>
<comment type="caution">
    <text evidence="10">The sequence shown here is derived from an EMBL/GenBank/DDBJ whole genome shotgun (WGS) entry which is preliminary data.</text>
</comment>
<evidence type="ECO:0000313" key="10">
    <source>
        <dbReference type="EMBL" id="KAI5628504.1"/>
    </source>
</evidence>
<evidence type="ECO:0000313" key="11">
    <source>
        <dbReference type="Proteomes" id="UP001205998"/>
    </source>
</evidence>
<dbReference type="InterPro" id="IPR013836">
    <property type="entry name" value="CD34/Podocalyxin"/>
</dbReference>
<keyword evidence="4" id="KW-0130">Cell adhesion</keyword>
<keyword evidence="7" id="KW-0325">Glycoprotein</keyword>